<organism evidence="1 2">
    <name type="scientific">Trema orientale</name>
    <name type="common">Charcoal tree</name>
    <name type="synonym">Celtis orientalis</name>
    <dbReference type="NCBI Taxonomy" id="63057"/>
    <lineage>
        <taxon>Eukaryota</taxon>
        <taxon>Viridiplantae</taxon>
        <taxon>Streptophyta</taxon>
        <taxon>Embryophyta</taxon>
        <taxon>Tracheophyta</taxon>
        <taxon>Spermatophyta</taxon>
        <taxon>Magnoliopsida</taxon>
        <taxon>eudicotyledons</taxon>
        <taxon>Gunneridae</taxon>
        <taxon>Pentapetalae</taxon>
        <taxon>rosids</taxon>
        <taxon>fabids</taxon>
        <taxon>Rosales</taxon>
        <taxon>Cannabaceae</taxon>
        <taxon>Trema</taxon>
    </lineage>
</organism>
<dbReference type="InParanoid" id="A0A2P5D9B3"/>
<proteinExistence type="predicted"/>
<evidence type="ECO:0000313" key="2">
    <source>
        <dbReference type="Proteomes" id="UP000237000"/>
    </source>
</evidence>
<evidence type="ECO:0000313" key="1">
    <source>
        <dbReference type="EMBL" id="PON69893.1"/>
    </source>
</evidence>
<dbReference type="Proteomes" id="UP000237000">
    <property type="component" value="Unassembled WGS sequence"/>
</dbReference>
<dbReference type="AlphaFoldDB" id="A0A2P5D9B3"/>
<gene>
    <name evidence="1" type="ORF">TorRG33x02_258500</name>
</gene>
<sequence>MTFSVFGACLFGFESLSTGSKMRGSFTRISRDGAIDFSSSRGSETREKTKAIVIAESQEAKAK</sequence>
<keyword evidence="2" id="KW-1185">Reference proteome</keyword>
<reference evidence="2" key="1">
    <citation type="submission" date="2016-06" db="EMBL/GenBank/DDBJ databases">
        <title>Parallel loss of symbiosis genes in relatives of nitrogen-fixing non-legume Parasponia.</title>
        <authorList>
            <person name="Van Velzen R."/>
            <person name="Holmer R."/>
            <person name="Bu F."/>
            <person name="Rutten L."/>
            <person name="Van Zeijl A."/>
            <person name="Liu W."/>
            <person name="Santuari L."/>
            <person name="Cao Q."/>
            <person name="Sharma T."/>
            <person name="Shen D."/>
            <person name="Roswanjaya Y."/>
            <person name="Wardhani T."/>
            <person name="Kalhor M.S."/>
            <person name="Jansen J."/>
            <person name="Van den Hoogen J."/>
            <person name="Gungor B."/>
            <person name="Hartog M."/>
            <person name="Hontelez J."/>
            <person name="Verver J."/>
            <person name="Yang W.-C."/>
            <person name="Schijlen E."/>
            <person name="Repin R."/>
            <person name="Schilthuizen M."/>
            <person name="Schranz E."/>
            <person name="Heidstra R."/>
            <person name="Miyata K."/>
            <person name="Fedorova E."/>
            <person name="Kohlen W."/>
            <person name="Bisseling T."/>
            <person name="Smit S."/>
            <person name="Geurts R."/>
        </authorList>
    </citation>
    <scope>NUCLEOTIDE SEQUENCE [LARGE SCALE GENOMIC DNA]</scope>
    <source>
        <strain evidence="2">cv. RG33-2</strain>
    </source>
</reference>
<protein>
    <submittedName>
        <fullName evidence="1">Uncharacterized protein</fullName>
    </submittedName>
</protein>
<comment type="caution">
    <text evidence="1">The sequence shown here is derived from an EMBL/GenBank/DDBJ whole genome shotgun (WGS) entry which is preliminary data.</text>
</comment>
<name>A0A2P5D9B3_TREOI</name>
<dbReference type="EMBL" id="JXTC01000286">
    <property type="protein sequence ID" value="PON69893.1"/>
    <property type="molecule type" value="Genomic_DNA"/>
</dbReference>
<accession>A0A2P5D9B3</accession>